<dbReference type="InterPro" id="IPR009057">
    <property type="entry name" value="Homeodomain-like_sf"/>
</dbReference>
<dbReference type="Gene3D" id="1.10.357.10">
    <property type="entry name" value="Tetracycline Repressor, domain 2"/>
    <property type="match status" value="1"/>
</dbReference>
<keyword evidence="2 4" id="KW-0238">DNA-binding</keyword>
<evidence type="ECO:0000256" key="5">
    <source>
        <dbReference type="SAM" id="MobiDB-lite"/>
    </source>
</evidence>
<dbReference type="GO" id="GO:0003700">
    <property type="term" value="F:DNA-binding transcription factor activity"/>
    <property type="evidence" value="ECO:0007669"/>
    <property type="project" value="TreeGrafter"/>
</dbReference>
<dbReference type="Gene3D" id="1.10.10.60">
    <property type="entry name" value="Homeodomain-like"/>
    <property type="match status" value="1"/>
</dbReference>
<sequence length="241" mass="26822">MAVEKDKPREPLWARLERPAPAPRQTLTPQRIATAAVGIADAEGLDAVTMRRLATELGVAPMAPYRYVSGKDELLELMVDHVYEELRLPEGLGWRETMRALGHGTREMTLRHPWLAQLSPQAMLALTPRRMAVTERSLSALAGSGLDPDTTMSVFRAVDAYAHGAMASEIAVRSFMDERGWADGGELRSELAPQMTWHIQTGRYPTFEGYLMTATRKDDVLWRFETGLEYVLDGIAAKLGI</sequence>
<evidence type="ECO:0000256" key="4">
    <source>
        <dbReference type="PROSITE-ProRule" id="PRU00335"/>
    </source>
</evidence>
<dbReference type="InterPro" id="IPR004111">
    <property type="entry name" value="Repressor_TetR_C"/>
</dbReference>
<dbReference type="Pfam" id="PF00440">
    <property type="entry name" value="TetR_N"/>
    <property type="match status" value="1"/>
</dbReference>
<feature type="DNA-binding region" description="H-T-H motif" evidence="4">
    <location>
        <begin position="49"/>
        <end position="68"/>
    </location>
</feature>
<dbReference type="Pfam" id="PF02909">
    <property type="entry name" value="TetR_C_1"/>
    <property type="match status" value="1"/>
</dbReference>
<name>A0A7W9G1C3_9ACTN</name>
<dbReference type="InterPro" id="IPR036271">
    <property type="entry name" value="Tet_transcr_reg_TetR-rel_C_sf"/>
</dbReference>
<reference evidence="7 8" key="1">
    <citation type="submission" date="2020-08" db="EMBL/GenBank/DDBJ databases">
        <title>Sequencing the genomes of 1000 actinobacteria strains.</title>
        <authorList>
            <person name="Klenk H.-P."/>
        </authorList>
    </citation>
    <scope>NUCLEOTIDE SEQUENCE [LARGE SCALE GENOMIC DNA]</scope>
    <source>
        <strain evidence="7 8">DSM 45507</strain>
    </source>
</reference>
<feature type="region of interest" description="Disordered" evidence="5">
    <location>
        <begin position="1"/>
        <end position="26"/>
    </location>
</feature>
<accession>A0A7W9G1C3</accession>
<evidence type="ECO:0000256" key="1">
    <source>
        <dbReference type="ARBA" id="ARBA00023015"/>
    </source>
</evidence>
<dbReference type="PROSITE" id="PS50977">
    <property type="entry name" value="HTH_TETR_2"/>
    <property type="match status" value="1"/>
</dbReference>
<dbReference type="AlphaFoldDB" id="A0A7W9G1C3"/>
<gene>
    <name evidence="7" type="ORF">HD596_002083</name>
</gene>
<evidence type="ECO:0000313" key="7">
    <source>
        <dbReference type="EMBL" id="MBB5775327.1"/>
    </source>
</evidence>
<proteinExistence type="predicted"/>
<keyword evidence="3" id="KW-0804">Transcription</keyword>
<feature type="compositionally biased region" description="Basic and acidic residues" evidence="5">
    <location>
        <begin position="1"/>
        <end position="18"/>
    </location>
</feature>
<dbReference type="SUPFAM" id="SSF46689">
    <property type="entry name" value="Homeodomain-like"/>
    <property type="match status" value="1"/>
</dbReference>
<comment type="caution">
    <text evidence="7">The sequence shown here is derived from an EMBL/GenBank/DDBJ whole genome shotgun (WGS) entry which is preliminary data.</text>
</comment>
<evidence type="ECO:0000256" key="2">
    <source>
        <dbReference type="ARBA" id="ARBA00023125"/>
    </source>
</evidence>
<keyword evidence="8" id="KW-1185">Reference proteome</keyword>
<dbReference type="GO" id="GO:0045892">
    <property type="term" value="P:negative regulation of DNA-templated transcription"/>
    <property type="evidence" value="ECO:0007669"/>
    <property type="project" value="InterPro"/>
</dbReference>
<protein>
    <submittedName>
        <fullName evidence="7">AcrR family transcriptional regulator</fullName>
    </submittedName>
</protein>
<dbReference type="RefSeq" id="WP_185069031.1">
    <property type="nucleotide sequence ID" value="NZ_JACHMB010000001.1"/>
</dbReference>
<keyword evidence="1" id="KW-0805">Transcription regulation</keyword>
<evidence type="ECO:0000256" key="3">
    <source>
        <dbReference type="ARBA" id="ARBA00023163"/>
    </source>
</evidence>
<dbReference type="Proteomes" id="UP000579153">
    <property type="component" value="Unassembled WGS sequence"/>
</dbReference>
<dbReference type="EMBL" id="JACHMB010000001">
    <property type="protein sequence ID" value="MBB5775327.1"/>
    <property type="molecule type" value="Genomic_DNA"/>
</dbReference>
<organism evidence="7 8">
    <name type="scientific">Nonomuraea jabiensis</name>
    <dbReference type="NCBI Taxonomy" id="882448"/>
    <lineage>
        <taxon>Bacteria</taxon>
        <taxon>Bacillati</taxon>
        <taxon>Actinomycetota</taxon>
        <taxon>Actinomycetes</taxon>
        <taxon>Streptosporangiales</taxon>
        <taxon>Streptosporangiaceae</taxon>
        <taxon>Nonomuraea</taxon>
    </lineage>
</organism>
<feature type="domain" description="HTH tetR-type" evidence="6">
    <location>
        <begin position="26"/>
        <end position="86"/>
    </location>
</feature>
<dbReference type="InterPro" id="IPR001647">
    <property type="entry name" value="HTH_TetR"/>
</dbReference>
<evidence type="ECO:0000259" key="6">
    <source>
        <dbReference type="PROSITE" id="PS50977"/>
    </source>
</evidence>
<dbReference type="GO" id="GO:0000976">
    <property type="term" value="F:transcription cis-regulatory region binding"/>
    <property type="evidence" value="ECO:0007669"/>
    <property type="project" value="TreeGrafter"/>
</dbReference>
<dbReference type="PANTHER" id="PTHR30055:SF151">
    <property type="entry name" value="TRANSCRIPTIONAL REGULATORY PROTEIN"/>
    <property type="match status" value="1"/>
</dbReference>
<dbReference type="PANTHER" id="PTHR30055">
    <property type="entry name" value="HTH-TYPE TRANSCRIPTIONAL REGULATOR RUTR"/>
    <property type="match status" value="1"/>
</dbReference>
<dbReference type="SUPFAM" id="SSF48498">
    <property type="entry name" value="Tetracyclin repressor-like, C-terminal domain"/>
    <property type="match status" value="1"/>
</dbReference>
<evidence type="ECO:0000313" key="8">
    <source>
        <dbReference type="Proteomes" id="UP000579153"/>
    </source>
</evidence>
<dbReference type="InterPro" id="IPR050109">
    <property type="entry name" value="HTH-type_TetR-like_transc_reg"/>
</dbReference>